<feature type="non-terminal residue" evidence="1">
    <location>
        <position position="240"/>
    </location>
</feature>
<sequence>MFRTEIHNRNTTKGGIAFDINFVNAQHLDDPKVRMELNALASMNMRNYGLLNVVTKARNLVALVDKAKQLLQKFKDIQGNNHDKKTIIAIGLYDYNADGAWNIYQSQFKSAVEVVPQSNDGEEPAWAPFVCRDSMADTVIAISSTGWQGSDEMCYAAPPSAFDSSTFGEPAKSVAKAYPDLKNHATLVAADVQYSNSQAKLGLSFELGTLYYKMDNPASQLDAIAYAKCKRYGVTHLDIV</sequence>
<proteinExistence type="predicted"/>
<organism evidence="1 2">
    <name type="scientific">Amblyomma americanum</name>
    <name type="common">Lone star tick</name>
    <dbReference type="NCBI Taxonomy" id="6943"/>
    <lineage>
        <taxon>Eukaryota</taxon>
        <taxon>Metazoa</taxon>
        <taxon>Ecdysozoa</taxon>
        <taxon>Arthropoda</taxon>
        <taxon>Chelicerata</taxon>
        <taxon>Arachnida</taxon>
        <taxon>Acari</taxon>
        <taxon>Parasitiformes</taxon>
        <taxon>Ixodida</taxon>
        <taxon>Ixodoidea</taxon>
        <taxon>Ixodidae</taxon>
        <taxon>Amblyomminae</taxon>
        <taxon>Amblyomma</taxon>
    </lineage>
</organism>
<keyword evidence="2" id="KW-1185">Reference proteome</keyword>
<name>A0AAQ4DHS4_AMBAM</name>
<protein>
    <submittedName>
        <fullName evidence="1">Uncharacterized protein</fullName>
    </submittedName>
</protein>
<dbReference type="EMBL" id="JARKHS020030564">
    <property type="protein sequence ID" value="KAK8762014.1"/>
    <property type="molecule type" value="Genomic_DNA"/>
</dbReference>
<comment type="caution">
    <text evidence="1">The sequence shown here is derived from an EMBL/GenBank/DDBJ whole genome shotgun (WGS) entry which is preliminary data.</text>
</comment>
<evidence type="ECO:0000313" key="2">
    <source>
        <dbReference type="Proteomes" id="UP001321473"/>
    </source>
</evidence>
<gene>
    <name evidence="1" type="ORF">V5799_026720</name>
</gene>
<accession>A0AAQ4DHS4</accession>
<evidence type="ECO:0000313" key="1">
    <source>
        <dbReference type="EMBL" id="KAK8762014.1"/>
    </source>
</evidence>
<reference evidence="1 2" key="1">
    <citation type="journal article" date="2023" name="Arcadia Sci">
        <title>De novo assembly of a long-read Amblyomma americanum tick genome.</title>
        <authorList>
            <person name="Chou S."/>
            <person name="Poskanzer K.E."/>
            <person name="Rollins M."/>
            <person name="Thuy-Boun P.S."/>
        </authorList>
    </citation>
    <scope>NUCLEOTIDE SEQUENCE [LARGE SCALE GENOMIC DNA]</scope>
    <source>
        <strain evidence="1">F_SG_1</strain>
        <tissue evidence="1">Salivary glands</tissue>
    </source>
</reference>
<dbReference type="Proteomes" id="UP001321473">
    <property type="component" value="Unassembled WGS sequence"/>
</dbReference>
<dbReference type="AlphaFoldDB" id="A0AAQ4DHS4"/>